<sequence length="63" mass="6826">MARIVYSTVILFLVLTVISSTSPFCQAGGCISCPGRPTHTCLPYPPPCTPQNCANFLCTYALW</sequence>
<keyword evidence="1" id="KW-0732">Signal</keyword>
<feature type="chain" id="PRO_5035893626" description="Late nodulin" evidence="1">
    <location>
        <begin position="28"/>
        <end position="63"/>
    </location>
</feature>
<protein>
    <recommendedName>
        <fullName evidence="4">Late nodulin</fullName>
    </recommendedName>
</protein>
<reference evidence="2" key="1">
    <citation type="submission" date="2020-05" db="EMBL/GenBank/DDBJ databases">
        <title>WGS assembly of Panicum virgatum.</title>
        <authorList>
            <person name="Lovell J.T."/>
            <person name="Jenkins J."/>
            <person name="Shu S."/>
            <person name="Juenger T.E."/>
            <person name="Schmutz J."/>
        </authorList>
    </citation>
    <scope>NUCLEOTIDE SEQUENCE</scope>
    <source>
        <strain evidence="2">AP13</strain>
    </source>
</reference>
<evidence type="ECO:0000313" key="2">
    <source>
        <dbReference type="EMBL" id="KAG2557592.1"/>
    </source>
</evidence>
<feature type="signal peptide" evidence="1">
    <location>
        <begin position="1"/>
        <end position="27"/>
    </location>
</feature>
<gene>
    <name evidence="2" type="ORF">PVAP13_8NG213100</name>
</gene>
<evidence type="ECO:0008006" key="4">
    <source>
        <dbReference type="Google" id="ProtNLM"/>
    </source>
</evidence>
<keyword evidence="3" id="KW-1185">Reference proteome</keyword>
<proteinExistence type="predicted"/>
<accession>A0A8T0PBS4</accession>
<dbReference type="AlphaFoldDB" id="A0A8T0PBS4"/>
<organism evidence="2 3">
    <name type="scientific">Panicum virgatum</name>
    <name type="common">Blackwell switchgrass</name>
    <dbReference type="NCBI Taxonomy" id="38727"/>
    <lineage>
        <taxon>Eukaryota</taxon>
        <taxon>Viridiplantae</taxon>
        <taxon>Streptophyta</taxon>
        <taxon>Embryophyta</taxon>
        <taxon>Tracheophyta</taxon>
        <taxon>Spermatophyta</taxon>
        <taxon>Magnoliopsida</taxon>
        <taxon>Liliopsida</taxon>
        <taxon>Poales</taxon>
        <taxon>Poaceae</taxon>
        <taxon>PACMAD clade</taxon>
        <taxon>Panicoideae</taxon>
        <taxon>Panicodae</taxon>
        <taxon>Paniceae</taxon>
        <taxon>Panicinae</taxon>
        <taxon>Panicum</taxon>
        <taxon>Panicum sect. Hiantes</taxon>
    </lineage>
</organism>
<dbReference type="Proteomes" id="UP000823388">
    <property type="component" value="Chromosome 8N"/>
</dbReference>
<comment type="caution">
    <text evidence="2">The sequence shown here is derived from an EMBL/GenBank/DDBJ whole genome shotgun (WGS) entry which is preliminary data.</text>
</comment>
<evidence type="ECO:0000313" key="3">
    <source>
        <dbReference type="Proteomes" id="UP000823388"/>
    </source>
</evidence>
<evidence type="ECO:0000256" key="1">
    <source>
        <dbReference type="SAM" id="SignalP"/>
    </source>
</evidence>
<dbReference type="EMBL" id="CM029052">
    <property type="protein sequence ID" value="KAG2557592.1"/>
    <property type="molecule type" value="Genomic_DNA"/>
</dbReference>
<name>A0A8T0PBS4_PANVG</name>